<evidence type="ECO:0000256" key="1">
    <source>
        <dbReference type="SAM" id="Phobius"/>
    </source>
</evidence>
<comment type="caution">
    <text evidence="2">The sequence shown here is derived from an EMBL/GenBank/DDBJ whole genome shotgun (WGS) entry which is preliminary data.</text>
</comment>
<proteinExistence type="predicted"/>
<protein>
    <recommendedName>
        <fullName evidence="4">Cell shape-determining protein MreC</fullName>
    </recommendedName>
</protein>
<dbReference type="Proteomes" id="UP000297422">
    <property type="component" value="Unassembled WGS sequence"/>
</dbReference>
<organism evidence="2 3">
    <name type="scientific">Leptospira stimsonii</name>
    <dbReference type="NCBI Taxonomy" id="2202203"/>
    <lineage>
        <taxon>Bacteria</taxon>
        <taxon>Pseudomonadati</taxon>
        <taxon>Spirochaetota</taxon>
        <taxon>Spirochaetia</taxon>
        <taxon>Leptospirales</taxon>
        <taxon>Leptospiraceae</taxon>
        <taxon>Leptospira</taxon>
    </lineage>
</organism>
<evidence type="ECO:0008006" key="4">
    <source>
        <dbReference type="Google" id="ProtNLM"/>
    </source>
</evidence>
<evidence type="ECO:0000313" key="2">
    <source>
        <dbReference type="EMBL" id="TGM18967.1"/>
    </source>
</evidence>
<dbReference type="EMBL" id="RQGT01000032">
    <property type="protein sequence ID" value="TGM18967.1"/>
    <property type="molecule type" value="Genomic_DNA"/>
</dbReference>
<keyword evidence="1" id="KW-0472">Membrane</keyword>
<keyword evidence="1" id="KW-1133">Transmembrane helix</keyword>
<evidence type="ECO:0000313" key="3">
    <source>
        <dbReference type="Proteomes" id="UP000297422"/>
    </source>
</evidence>
<keyword evidence="1" id="KW-0812">Transmembrane</keyword>
<feature type="transmembrane region" description="Helical" evidence="1">
    <location>
        <begin position="20"/>
        <end position="39"/>
    </location>
</feature>
<reference evidence="3" key="1">
    <citation type="journal article" date="2019" name="PLoS Negl. Trop. Dis.">
        <title>Revisiting the worldwide diversity of Leptospira species in the environment.</title>
        <authorList>
            <person name="Vincent A.T."/>
            <person name="Schiettekatte O."/>
            <person name="Bourhy P."/>
            <person name="Veyrier F.J."/>
            <person name="Picardeau M."/>
        </authorList>
    </citation>
    <scope>NUCLEOTIDE SEQUENCE [LARGE SCALE GENOMIC DNA]</scope>
    <source>
        <strain evidence="3">201702407</strain>
    </source>
</reference>
<dbReference type="RefSeq" id="WP_135684306.1">
    <property type="nucleotide sequence ID" value="NZ_RQGT01000032.1"/>
</dbReference>
<accession>A0ABY2N9W8</accession>
<gene>
    <name evidence="2" type="ORF">EHQ90_05425</name>
</gene>
<keyword evidence="3" id="KW-1185">Reference proteome</keyword>
<sequence>MDKFIDSLGNFLERFFDPIAIRYIISFIFFHKEAFYFLITNYYEPVENLLYFKTHLNYIPCWGKGFFSYYVPPLVISLAWLFAFPYIKNWIYYYLESLKVEGINKINQAKLKIKHGFFTLEEIENEWSSKMHALSEKYNMIHNDTIIGLKQRLNITGDVAIMRVGVDLRVGDWIIGDVNGSAATAIVSNFPDLSKEGSYENFNFPSKIFGLVIEKYENGLGAVQTNGEVGNYYTDLASLSDSNKKEIYLSVYANGKAVNLQETDSRKVSVQIGSIEDSFLKINPRVAHSEVGRREFE</sequence>
<feature type="transmembrane region" description="Helical" evidence="1">
    <location>
        <begin position="67"/>
        <end position="87"/>
    </location>
</feature>
<name>A0ABY2N9W8_9LEPT</name>